<keyword evidence="8" id="KW-1185">Reference proteome</keyword>
<accession>A0A317C2C5</accession>
<evidence type="ECO:0000256" key="2">
    <source>
        <dbReference type="ARBA" id="ARBA00022475"/>
    </source>
</evidence>
<dbReference type="GO" id="GO:0005886">
    <property type="term" value="C:plasma membrane"/>
    <property type="evidence" value="ECO:0007669"/>
    <property type="project" value="UniProtKB-SubCell"/>
</dbReference>
<dbReference type="PANTHER" id="PTHR33931:SF2">
    <property type="entry name" value="HOLIN-LIKE PROTEIN CIDA"/>
    <property type="match status" value="1"/>
</dbReference>
<dbReference type="Proteomes" id="UP000245539">
    <property type="component" value="Unassembled WGS sequence"/>
</dbReference>
<evidence type="ECO:0000313" key="7">
    <source>
        <dbReference type="EMBL" id="PWQ92341.1"/>
    </source>
</evidence>
<evidence type="ECO:0000256" key="1">
    <source>
        <dbReference type="ARBA" id="ARBA00004651"/>
    </source>
</evidence>
<comment type="subcellular location">
    <subcellularLocation>
        <location evidence="1">Cell membrane</location>
        <topology evidence="1">Multi-pass membrane protein</topology>
    </subcellularLocation>
</comment>
<gene>
    <name evidence="7" type="ORF">DKW60_21590</name>
</gene>
<protein>
    <submittedName>
        <fullName evidence="7">CidA/LrgA family protein</fullName>
    </submittedName>
</protein>
<dbReference type="InterPro" id="IPR005538">
    <property type="entry name" value="LrgA/CidA"/>
</dbReference>
<dbReference type="RefSeq" id="WP_109839734.1">
    <property type="nucleotide sequence ID" value="NZ_QGKM01000095.1"/>
</dbReference>
<comment type="caution">
    <text evidence="7">The sequence shown here is derived from an EMBL/GenBank/DDBJ whole genome shotgun (WGS) entry which is preliminary data.</text>
</comment>
<reference evidence="7 8" key="1">
    <citation type="submission" date="2018-05" db="EMBL/GenBank/DDBJ databases">
        <title>Leucothrix arctica sp. nov., isolated from Arctic seawater.</title>
        <authorList>
            <person name="Choi A."/>
            <person name="Baek K."/>
        </authorList>
    </citation>
    <scope>NUCLEOTIDE SEQUENCE [LARGE SCALE GENOMIC DNA]</scope>
    <source>
        <strain evidence="7 8">JCM 18388</strain>
    </source>
</reference>
<dbReference type="OrthoDB" id="385012at2"/>
<name>A0A317C2C5_9GAMM</name>
<feature type="transmembrane region" description="Helical" evidence="6">
    <location>
        <begin position="20"/>
        <end position="44"/>
    </location>
</feature>
<dbReference type="AlphaFoldDB" id="A0A317C2C5"/>
<evidence type="ECO:0000256" key="5">
    <source>
        <dbReference type="ARBA" id="ARBA00023136"/>
    </source>
</evidence>
<evidence type="ECO:0000256" key="4">
    <source>
        <dbReference type="ARBA" id="ARBA00022989"/>
    </source>
</evidence>
<dbReference type="Pfam" id="PF03788">
    <property type="entry name" value="LrgA"/>
    <property type="match status" value="1"/>
</dbReference>
<keyword evidence="5 6" id="KW-0472">Membrane</keyword>
<sequence length="123" mass="13237">MSFLNGLTILLIYQLVGEVTVLYLELAVPGPVMGMILLFVTLLIRHKTPESLDTAASTLLSHLSLLFIPAGVGMMVHFERIGNEWLPISIAIILSAVITFVATALIMLGCNRLLGKSGGHDAH</sequence>
<dbReference type="PANTHER" id="PTHR33931">
    <property type="entry name" value="HOLIN-LIKE PROTEIN CIDA-RELATED"/>
    <property type="match status" value="1"/>
</dbReference>
<dbReference type="EMBL" id="QGKM01000095">
    <property type="protein sequence ID" value="PWQ92341.1"/>
    <property type="molecule type" value="Genomic_DNA"/>
</dbReference>
<feature type="transmembrane region" description="Helical" evidence="6">
    <location>
        <begin position="88"/>
        <end position="108"/>
    </location>
</feature>
<evidence type="ECO:0000256" key="3">
    <source>
        <dbReference type="ARBA" id="ARBA00022692"/>
    </source>
</evidence>
<evidence type="ECO:0000313" key="8">
    <source>
        <dbReference type="Proteomes" id="UP000245539"/>
    </source>
</evidence>
<keyword evidence="2" id="KW-1003">Cell membrane</keyword>
<keyword evidence="3 6" id="KW-0812">Transmembrane</keyword>
<evidence type="ECO:0000256" key="6">
    <source>
        <dbReference type="SAM" id="Phobius"/>
    </source>
</evidence>
<feature type="transmembrane region" description="Helical" evidence="6">
    <location>
        <begin position="56"/>
        <end position="76"/>
    </location>
</feature>
<proteinExistence type="predicted"/>
<organism evidence="7 8">
    <name type="scientific">Leucothrix pacifica</name>
    <dbReference type="NCBI Taxonomy" id="1247513"/>
    <lineage>
        <taxon>Bacteria</taxon>
        <taxon>Pseudomonadati</taxon>
        <taxon>Pseudomonadota</taxon>
        <taxon>Gammaproteobacteria</taxon>
        <taxon>Thiotrichales</taxon>
        <taxon>Thiotrichaceae</taxon>
        <taxon>Leucothrix</taxon>
    </lineage>
</organism>
<keyword evidence="4 6" id="KW-1133">Transmembrane helix</keyword>